<dbReference type="OrthoDB" id="1666546at2"/>
<protein>
    <submittedName>
        <fullName evidence="3">Uncharacterized protein</fullName>
    </submittedName>
</protein>
<proteinExistence type="predicted"/>
<dbReference type="EMBL" id="VTOY01000003">
    <property type="protein sequence ID" value="TYZ23423.1"/>
    <property type="molecule type" value="Genomic_DNA"/>
</dbReference>
<dbReference type="RefSeq" id="WP_149171170.1">
    <property type="nucleotide sequence ID" value="NZ_VTOY01000003.1"/>
</dbReference>
<keyword evidence="4" id="KW-1185">Reference proteome</keyword>
<reference evidence="3 4" key="1">
    <citation type="submission" date="2019-08" db="EMBL/GenBank/DDBJ databases">
        <title>Selenomonas sp. mPRGC5 and Selenomonas sp. mPRGC8 isolated from ruminal fluid of dairy goat (Capra hircus).</title>
        <authorList>
            <person name="Poothong S."/>
            <person name="Nuengjamnong C."/>
            <person name="Tanasupawat S."/>
        </authorList>
    </citation>
    <scope>NUCLEOTIDE SEQUENCE [LARGE SCALE GENOMIC DNA]</scope>
    <source>
        <strain evidence="4">mPRGC5</strain>
    </source>
</reference>
<feature type="coiled-coil region" evidence="1">
    <location>
        <begin position="64"/>
        <end position="100"/>
    </location>
</feature>
<feature type="region of interest" description="Disordered" evidence="2">
    <location>
        <begin position="21"/>
        <end position="46"/>
    </location>
</feature>
<accession>A0A5D6W592</accession>
<keyword evidence="1" id="KW-0175">Coiled coil</keyword>
<dbReference type="Proteomes" id="UP000323646">
    <property type="component" value="Unassembled WGS sequence"/>
</dbReference>
<evidence type="ECO:0000313" key="3">
    <source>
        <dbReference type="EMBL" id="TYZ23423.1"/>
    </source>
</evidence>
<sequence>MESILMIIAFVLFAVLSDKKGSKKKVPVPRQEMPSPKNGGNLGFKIPELRNAPAADKRNSEWILQQEQAYRQEQEAKKREAEHKRQRMLEEEQIRAAEQAAYEIQAKLASTPVRRPGLRIPALTPESAQQAVVLAEILGRPKAYRRRR</sequence>
<name>A0A5D6W592_9FIRM</name>
<organism evidence="3 4">
    <name type="scientific">Selenomonas ruminis</name>
    <dbReference type="NCBI Taxonomy" id="2593411"/>
    <lineage>
        <taxon>Bacteria</taxon>
        <taxon>Bacillati</taxon>
        <taxon>Bacillota</taxon>
        <taxon>Negativicutes</taxon>
        <taxon>Selenomonadales</taxon>
        <taxon>Selenomonadaceae</taxon>
        <taxon>Selenomonas</taxon>
    </lineage>
</organism>
<evidence type="ECO:0000256" key="1">
    <source>
        <dbReference type="SAM" id="Coils"/>
    </source>
</evidence>
<dbReference type="AlphaFoldDB" id="A0A5D6W592"/>
<evidence type="ECO:0000256" key="2">
    <source>
        <dbReference type="SAM" id="MobiDB-lite"/>
    </source>
</evidence>
<comment type="caution">
    <text evidence="3">The sequence shown here is derived from an EMBL/GenBank/DDBJ whole genome shotgun (WGS) entry which is preliminary data.</text>
</comment>
<gene>
    <name evidence="3" type="ORF">FZ040_05960</name>
</gene>
<evidence type="ECO:0000313" key="4">
    <source>
        <dbReference type="Proteomes" id="UP000323646"/>
    </source>
</evidence>